<accession>A0ABW5JCN3</accession>
<dbReference type="Proteomes" id="UP001597510">
    <property type="component" value="Unassembled WGS sequence"/>
</dbReference>
<reference evidence="3" key="1">
    <citation type="journal article" date="2019" name="Int. J. Syst. Evol. Microbiol.">
        <title>The Global Catalogue of Microorganisms (GCM) 10K type strain sequencing project: providing services to taxonomists for standard genome sequencing and annotation.</title>
        <authorList>
            <consortium name="The Broad Institute Genomics Platform"/>
            <consortium name="The Broad Institute Genome Sequencing Center for Infectious Disease"/>
            <person name="Wu L."/>
            <person name="Ma J."/>
        </authorList>
    </citation>
    <scope>NUCLEOTIDE SEQUENCE [LARGE SCALE GENOMIC DNA]</scope>
    <source>
        <strain evidence="3">KCTC 52344</strain>
    </source>
</reference>
<evidence type="ECO:0000256" key="1">
    <source>
        <dbReference type="SAM" id="MobiDB-lite"/>
    </source>
</evidence>
<organism evidence="2 3">
    <name type="scientific">Emticicia soli</name>
    <dbReference type="NCBI Taxonomy" id="2027878"/>
    <lineage>
        <taxon>Bacteria</taxon>
        <taxon>Pseudomonadati</taxon>
        <taxon>Bacteroidota</taxon>
        <taxon>Cytophagia</taxon>
        <taxon>Cytophagales</taxon>
        <taxon>Leadbetterellaceae</taxon>
        <taxon>Emticicia</taxon>
    </lineage>
</organism>
<evidence type="ECO:0000313" key="2">
    <source>
        <dbReference type="EMBL" id="MFD2522979.1"/>
    </source>
</evidence>
<dbReference type="RefSeq" id="WP_340240661.1">
    <property type="nucleotide sequence ID" value="NZ_JBBEWC010000023.1"/>
</dbReference>
<feature type="compositionally biased region" description="Acidic residues" evidence="1">
    <location>
        <begin position="109"/>
        <end position="125"/>
    </location>
</feature>
<feature type="region of interest" description="Disordered" evidence="1">
    <location>
        <begin position="1"/>
        <end position="150"/>
    </location>
</feature>
<proteinExistence type="predicted"/>
<keyword evidence="3" id="KW-1185">Reference proteome</keyword>
<dbReference type="EMBL" id="JBHULC010000027">
    <property type="protein sequence ID" value="MFD2522979.1"/>
    <property type="molecule type" value="Genomic_DNA"/>
</dbReference>
<gene>
    <name evidence="2" type="ORF">ACFSR2_18935</name>
</gene>
<name>A0ABW5JCN3_9BACT</name>
<comment type="caution">
    <text evidence="2">The sequence shown here is derived from an EMBL/GenBank/DDBJ whole genome shotgun (WGS) entry which is preliminary data.</text>
</comment>
<evidence type="ECO:0000313" key="3">
    <source>
        <dbReference type="Proteomes" id="UP001597510"/>
    </source>
</evidence>
<protein>
    <submittedName>
        <fullName evidence="2">Uncharacterized protein</fullName>
    </submittedName>
</protein>
<feature type="compositionally biased region" description="Polar residues" evidence="1">
    <location>
        <begin position="51"/>
        <end position="72"/>
    </location>
</feature>
<sequence>MNNIENTPRREDEIPATKDGKQNSGQQAQQNSQNKGQQGQQNRSQQQGQSDANKQQGGNLHNNEQADQSSPYRGQDGQEYDVDASDAINRQADYSGNSERDINETSQETPEEVPEIEEASTDEDRDMVSQHDSDQNINPGDKAPNKDFNR</sequence>
<feature type="compositionally biased region" description="Basic and acidic residues" evidence="1">
    <location>
        <begin position="7"/>
        <end position="21"/>
    </location>
</feature>
<feature type="compositionally biased region" description="Low complexity" evidence="1">
    <location>
        <begin position="22"/>
        <end position="50"/>
    </location>
</feature>